<evidence type="ECO:0008006" key="3">
    <source>
        <dbReference type="Google" id="ProtNLM"/>
    </source>
</evidence>
<protein>
    <recommendedName>
        <fullName evidence="3">GTPase</fullName>
    </recommendedName>
</protein>
<dbReference type="HOGENOM" id="CLU_157878_0_0_10"/>
<dbReference type="eggNOG" id="ENOG5032YEY">
    <property type="taxonomic scope" value="Bacteria"/>
</dbReference>
<sequence>MSIIFVYNADSGLLSGLFDIGHKILSPSTYSCNLCKLTFETLTENRKWREFRESVTVEMEFLHRDEFEKKYDLKFDYPVVLRKNNNIEVILSKEEIDRFENLDDLIAGVRKVLMAVGSGECHPDLPLLSSRPQGGISP</sequence>
<name>A1BGF6_CHLPD</name>
<keyword evidence="2" id="KW-1185">Reference proteome</keyword>
<dbReference type="Proteomes" id="UP000008701">
    <property type="component" value="Chromosome"/>
</dbReference>
<organism evidence="1 2">
    <name type="scientific">Chlorobium phaeobacteroides (strain DSM 266 / SMG 266 / 2430)</name>
    <dbReference type="NCBI Taxonomy" id="290317"/>
    <lineage>
        <taxon>Bacteria</taxon>
        <taxon>Pseudomonadati</taxon>
        <taxon>Chlorobiota</taxon>
        <taxon>Chlorobiia</taxon>
        <taxon>Chlorobiales</taxon>
        <taxon>Chlorobiaceae</taxon>
        <taxon>Chlorobium/Pelodictyon group</taxon>
        <taxon>Chlorobium</taxon>
    </lineage>
</organism>
<dbReference type="STRING" id="290317.Cpha266_1455"/>
<gene>
    <name evidence="1" type="ordered locus">Cpha266_1455</name>
</gene>
<proteinExistence type="predicted"/>
<evidence type="ECO:0000313" key="1">
    <source>
        <dbReference type="EMBL" id="ABL65483.1"/>
    </source>
</evidence>
<dbReference type="KEGG" id="cph:Cpha266_1455"/>
<dbReference type="RefSeq" id="WP_011745297.1">
    <property type="nucleotide sequence ID" value="NC_008639.1"/>
</dbReference>
<reference evidence="1 2" key="1">
    <citation type="submission" date="2006-12" db="EMBL/GenBank/DDBJ databases">
        <title>Complete sequence of Chlorobium phaeobacteroides DSM 266.</title>
        <authorList>
            <consortium name="US DOE Joint Genome Institute"/>
            <person name="Copeland A."/>
            <person name="Lucas S."/>
            <person name="Lapidus A."/>
            <person name="Barry K."/>
            <person name="Detter J.C."/>
            <person name="Glavina del Rio T."/>
            <person name="Hammon N."/>
            <person name="Israni S."/>
            <person name="Pitluck S."/>
            <person name="Goltsman E."/>
            <person name="Schmutz J."/>
            <person name="Larimer F."/>
            <person name="Land M."/>
            <person name="Hauser L."/>
            <person name="Mikhailova N."/>
            <person name="Li T."/>
            <person name="Overmann J."/>
            <person name="Bryant D.A."/>
            <person name="Richardson P."/>
        </authorList>
    </citation>
    <scope>NUCLEOTIDE SEQUENCE [LARGE SCALE GENOMIC DNA]</scope>
    <source>
        <strain evidence="1 2">DSM 266</strain>
    </source>
</reference>
<dbReference type="EMBL" id="CP000492">
    <property type="protein sequence ID" value="ABL65483.1"/>
    <property type="molecule type" value="Genomic_DNA"/>
</dbReference>
<accession>A1BGF6</accession>
<evidence type="ECO:0000313" key="2">
    <source>
        <dbReference type="Proteomes" id="UP000008701"/>
    </source>
</evidence>
<dbReference type="AlphaFoldDB" id="A1BGF6"/>